<keyword evidence="2" id="KW-0732">Signal</keyword>
<dbReference type="Pfam" id="PF10648">
    <property type="entry name" value="Gmad2"/>
    <property type="match status" value="1"/>
</dbReference>
<proteinExistence type="predicted"/>
<sequence>MDARLRITALLTASTLALALGACGEDGGSAADPTPAGSTTSPTASTSPDETSQPSEEPTSDGSPSEDGGGSETTVPVYFVGDTPQGARLYREFRRVGGDPYVEAARLLTTGDALDADYRSLFPEGAFADVRAEDGAIVVEVADDGWSAPGELSRNGARLAVQQLVYTLQGVAQERLPVRVVDAAGEPAPLFGVTGDLVQAAPLEVLSLVSISGPEEGATVADTFTAGGVASSFEATVPWEVRDSSGKVVVDGFATAEGWMDKLYPWASEVDVSGLEPGTYTFVAMTDDPSGGEGGGPMVDSKTITVE</sequence>
<feature type="region of interest" description="Disordered" evidence="1">
    <location>
        <begin position="25"/>
        <end position="78"/>
    </location>
</feature>
<dbReference type="EMBL" id="JAUHJQ010000006">
    <property type="protein sequence ID" value="MDN4174419.1"/>
    <property type="molecule type" value="Genomic_DNA"/>
</dbReference>
<feature type="chain" id="PRO_5047453238" evidence="2">
    <location>
        <begin position="25"/>
        <end position="307"/>
    </location>
</feature>
<gene>
    <name evidence="5" type="ORF">QWY28_15755</name>
</gene>
<organism evidence="5 6">
    <name type="scientific">Nocardioides oceani</name>
    <dbReference type="NCBI Taxonomy" id="3058369"/>
    <lineage>
        <taxon>Bacteria</taxon>
        <taxon>Bacillati</taxon>
        <taxon>Actinomycetota</taxon>
        <taxon>Actinomycetes</taxon>
        <taxon>Propionibacteriales</taxon>
        <taxon>Nocardioidaceae</taxon>
        <taxon>Nocardioides</taxon>
    </lineage>
</organism>
<protein>
    <submittedName>
        <fullName evidence="5">Gmad2 immunoglobulin-like domain-containing protein</fullName>
    </submittedName>
</protein>
<dbReference type="InterPro" id="IPR019606">
    <property type="entry name" value="GerMN"/>
</dbReference>
<feature type="compositionally biased region" description="Low complexity" evidence="1">
    <location>
        <begin position="29"/>
        <end position="52"/>
    </location>
</feature>
<name>A0ABT8FIJ9_9ACTN</name>
<dbReference type="PROSITE" id="PS51257">
    <property type="entry name" value="PROKAR_LIPOPROTEIN"/>
    <property type="match status" value="1"/>
</dbReference>
<evidence type="ECO:0000313" key="5">
    <source>
        <dbReference type="EMBL" id="MDN4174419.1"/>
    </source>
</evidence>
<evidence type="ECO:0000313" key="6">
    <source>
        <dbReference type="Proteomes" id="UP001168620"/>
    </source>
</evidence>
<comment type="caution">
    <text evidence="5">The sequence shown here is derived from an EMBL/GenBank/DDBJ whole genome shotgun (WGS) entry which is preliminary data.</text>
</comment>
<keyword evidence="6" id="KW-1185">Reference proteome</keyword>
<dbReference type="InterPro" id="IPR018911">
    <property type="entry name" value="Gmad2_Ig-like_dom"/>
</dbReference>
<feature type="signal peptide" evidence="2">
    <location>
        <begin position="1"/>
        <end position="24"/>
    </location>
</feature>
<evidence type="ECO:0000259" key="3">
    <source>
        <dbReference type="Pfam" id="PF10646"/>
    </source>
</evidence>
<dbReference type="RefSeq" id="WP_300953510.1">
    <property type="nucleotide sequence ID" value="NZ_JAUHJQ010000006.1"/>
</dbReference>
<evidence type="ECO:0000256" key="1">
    <source>
        <dbReference type="SAM" id="MobiDB-lite"/>
    </source>
</evidence>
<feature type="region of interest" description="Disordered" evidence="1">
    <location>
        <begin position="288"/>
        <end position="307"/>
    </location>
</feature>
<evidence type="ECO:0000259" key="4">
    <source>
        <dbReference type="Pfam" id="PF10648"/>
    </source>
</evidence>
<reference evidence="5" key="1">
    <citation type="submission" date="2023-06" db="EMBL/GenBank/DDBJ databases">
        <title>Draft genome sequence of Nocardioides sp. SOB77.</title>
        <authorList>
            <person name="Zhang G."/>
        </authorList>
    </citation>
    <scope>NUCLEOTIDE SEQUENCE</scope>
    <source>
        <strain evidence="5">SOB77</strain>
    </source>
</reference>
<dbReference type="Pfam" id="PF10646">
    <property type="entry name" value="Germane"/>
    <property type="match status" value="1"/>
</dbReference>
<feature type="domain" description="Bacterial spore germination immunoglobulin-like" evidence="4">
    <location>
        <begin position="209"/>
        <end position="293"/>
    </location>
</feature>
<accession>A0ABT8FIJ9</accession>
<dbReference type="Proteomes" id="UP001168620">
    <property type="component" value="Unassembled WGS sequence"/>
</dbReference>
<evidence type="ECO:0000256" key="2">
    <source>
        <dbReference type="SAM" id="SignalP"/>
    </source>
</evidence>
<feature type="domain" description="GerMN" evidence="3">
    <location>
        <begin position="76"/>
        <end position="171"/>
    </location>
</feature>